<dbReference type="InterPro" id="IPR011989">
    <property type="entry name" value="ARM-like"/>
</dbReference>
<evidence type="ECO:0000256" key="2">
    <source>
        <dbReference type="ARBA" id="ARBA00022738"/>
    </source>
</evidence>
<gene>
    <name evidence="5" type="ORF">J0895_01250</name>
</gene>
<keyword evidence="4" id="KW-1133">Transmembrane helix</keyword>
<dbReference type="InterPro" id="IPR016024">
    <property type="entry name" value="ARM-type_fold"/>
</dbReference>
<keyword evidence="2" id="KW-0605">Phycobilisome</keyword>
<keyword evidence="4" id="KW-0472">Membrane</keyword>
<evidence type="ECO:0000313" key="5">
    <source>
        <dbReference type="EMBL" id="MBO0347757.1"/>
    </source>
</evidence>
<accession>A0ABS3FMX5</accession>
<organism evidence="5 6">
    <name type="scientific">Phormidium pseudopriestleyi FRX01</name>
    <dbReference type="NCBI Taxonomy" id="1759528"/>
    <lineage>
        <taxon>Bacteria</taxon>
        <taxon>Bacillati</taxon>
        <taxon>Cyanobacteriota</taxon>
        <taxon>Cyanophyceae</taxon>
        <taxon>Oscillatoriophycideae</taxon>
        <taxon>Oscillatoriales</taxon>
        <taxon>Oscillatoriaceae</taxon>
        <taxon>Phormidium</taxon>
    </lineage>
</organism>
<evidence type="ECO:0000256" key="1">
    <source>
        <dbReference type="ARBA" id="ARBA00022549"/>
    </source>
</evidence>
<feature type="transmembrane region" description="Helical" evidence="4">
    <location>
        <begin position="93"/>
        <end position="111"/>
    </location>
</feature>
<feature type="compositionally biased region" description="Polar residues" evidence="3">
    <location>
        <begin position="989"/>
        <end position="1003"/>
    </location>
</feature>
<dbReference type="Proteomes" id="UP000664844">
    <property type="component" value="Unassembled WGS sequence"/>
</dbReference>
<feature type="transmembrane region" description="Helical" evidence="4">
    <location>
        <begin position="69"/>
        <end position="86"/>
    </location>
</feature>
<keyword evidence="6" id="KW-1185">Reference proteome</keyword>
<feature type="transmembrane region" description="Helical" evidence="4">
    <location>
        <begin position="159"/>
        <end position="178"/>
    </location>
</feature>
<feature type="transmembrane region" description="Helical" evidence="4">
    <location>
        <begin position="117"/>
        <end position="138"/>
    </location>
</feature>
<feature type="transmembrane region" description="Helical" evidence="4">
    <location>
        <begin position="32"/>
        <end position="49"/>
    </location>
</feature>
<feature type="transmembrane region" description="Helical" evidence="4">
    <location>
        <begin position="243"/>
        <end position="267"/>
    </location>
</feature>
<protein>
    <submittedName>
        <fullName evidence="5">MFS transporter</fullName>
    </submittedName>
</protein>
<feature type="transmembrane region" description="Helical" evidence="4">
    <location>
        <begin position="389"/>
        <end position="409"/>
    </location>
</feature>
<dbReference type="SUPFAM" id="SSF48371">
    <property type="entry name" value="ARM repeat"/>
    <property type="match status" value="1"/>
</dbReference>
<evidence type="ECO:0000313" key="6">
    <source>
        <dbReference type="Proteomes" id="UP000664844"/>
    </source>
</evidence>
<dbReference type="EMBL" id="JAFLQW010000034">
    <property type="protein sequence ID" value="MBO0347757.1"/>
    <property type="molecule type" value="Genomic_DNA"/>
</dbReference>
<proteinExistence type="predicted"/>
<feature type="transmembrane region" description="Helical" evidence="4">
    <location>
        <begin position="424"/>
        <end position="443"/>
    </location>
</feature>
<evidence type="ECO:0000256" key="3">
    <source>
        <dbReference type="SAM" id="MobiDB-lite"/>
    </source>
</evidence>
<sequence>MELKEQRFAAKGRLATTLLQWLNLRPEEGERTWLMFAFYTVTSIGMLWLEASTVGLFLNEYGAESLPWIYVAGAGLGSFLGVMYSWMQRFFPLRQVIVSVAILMAIPLLFFRVALNIAIAAAVTIFLMRLWLEAIFALNDLNTSITANQLFNIREIKRTYPLISSGILLADVISGFSLPVLLRVVGLNNVLVTSCFMMLLGAFLLFYLSRTYKQAFPDAPRTSSLENEPDFTNRRLGGPLKGYVVPLFGFFILAEALHLVIDFLFLSELEQQNPVGQDLAIGIASFLGVFNGILGLFELAMQWFASSRIVERFGVFAAATLLPAAVVLLSAFSLTPILPFFWGLVSLKFIEELLKYTLIEGTGPVFFQPLPDSIRSNIQSMVNGIAEPLAVGVTGVAILAAIWVCRLIFPEATPQEILVYQGKVFLVSVVLMGLGWFFIVWILRSRYLGLLVSSAERGRLGVSDVDMRALKRTVVETLEQKGNEDDKRSCIELLTQIDPEHVGEALGPLLPNLTPNLQRQSLEVMLNHPNPIYTSHLRTLLNQSVTPEVLALALRYIWLTEPELDIEQLRPYLRADVDPVVRGTAASSIMRRGNREQKAEATNALRHMLTHKQERERVMGCRALGEADYLQGLRLFIPNLLQDESLRVRCALLEVIASTHLEEYYPSLLRGLYYKSTRESAMRALVRLENEILDRLVALAEDIHKPDLVRMQAWTAIGQIGTLESLNVLVNHLVTSWGTTRRNILRILLKIPKEGGIEGVLDRIGRSGVETLIDQELMLMGQIYQALIGLNPEEIVGREANLLRRALRDVISDSVDRLFLLMKFLYPLGSIQAAAFNLKSGVRTNMARGLEILDNTLDIPSKRILLSILDRRADEEKLQSLSELIAIETLSASDRLRRLVDLRHFISEWPLACCFHLARASRWSLSAEQTLACLNHPKSFVREAVLAYLKVASPRALTELLPRMKNDRDRLVASQVKEMMAELGIADSPPQTSSTAGGPQSFPNYPGIPGLEAT</sequence>
<dbReference type="RefSeq" id="WP_207086333.1">
    <property type="nucleotide sequence ID" value="NZ_JAFLQW010000034.1"/>
</dbReference>
<comment type="caution">
    <text evidence="5">The sequence shown here is derived from an EMBL/GenBank/DDBJ whole genome shotgun (WGS) entry which is preliminary data.</text>
</comment>
<feature type="transmembrane region" description="Helical" evidence="4">
    <location>
        <begin position="279"/>
        <end position="301"/>
    </location>
</feature>
<feature type="transmembrane region" description="Helical" evidence="4">
    <location>
        <begin position="313"/>
        <end position="342"/>
    </location>
</feature>
<evidence type="ECO:0000256" key="4">
    <source>
        <dbReference type="SAM" id="Phobius"/>
    </source>
</evidence>
<keyword evidence="4" id="KW-0812">Transmembrane</keyword>
<reference evidence="5 6" key="1">
    <citation type="submission" date="2021-03" db="EMBL/GenBank/DDBJ databases">
        <title>Metabolic Capacity of the Antarctic Cyanobacterium Phormidium pseudopriestleyi that Sustains Oxygenic Photosynthesis in the Presence of Hydrogen Sulfide.</title>
        <authorList>
            <person name="Lumian J.E."/>
            <person name="Jungblut A.D."/>
            <person name="Dillon M.L."/>
            <person name="Hawes I."/>
            <person name="Doran P.T."/>
            <person name="Mackey T.J."/>
            <person name="Dick G.J."/>
            <person name="Grettenberger C.L."/>
            <person name="Sumner D.Y."/>
        </authorList>
    </citation>
    <scope>NUCLEOTIDE SEQUENCE [LARGE SCALE GENOMIC DNA]</scope>
    <source>
        <strain evidence="5 6">FRX01</strain>
    </source>
</reference>
<feature type="transmembrane region" description="Helical" evidence="4">
    <location>
        <begin position="190"/>
        <end position="208"/>
    </location>
</feature>
<keyword evidence="1" id="KW-0042">Antenna complex</keyword>
<name>A0ABS3FMX5_9CYAN</name>
<feature type="region of interest" description="Disordered" evidence="3">
    <location>
        <begin position="986"/>
        <end position="1014"/>
    </location>
</feature>
<dbReference type="Gene3D" id="1.25.10.10">
    <property type="entry name" value="Leucine-rich Repeat Variant"/>
    <property type="match status" value="1"/>
</dbReference>